<feature type="compositionally biased region" description="Basic and acidic residues" evidence="4">
    <location>
        <begin position="264"/>
        <end position="275"/>
    </location>
</feature>
<sequence>MSTTRTRKLSELRVIDLQRELKSYDILFDKKELKVSLVEKLRQALISHHQDPETFLFEMPTESKVSPDDYSKLSDESVIQDTNSVDTITSEATNENDKMETDGASNTAGMMSQQQQQQDNSVGEVISKTETLVTTNSALVPLLEEDDDNNLRGKMDTIDLTQIVEEKNKMMNECKNIFATIVTAADDSGENISSQVQDTTSTTKEEKDNPVKLNDDQQNMGQHRLEIVVDDSDDEYGINNQSSKNETNNHQLEQHVLPVLSETQQKDDNLNKEEEITTSQTETTTTTTPSQTFQSTSDIDLASPGEAEGRKQTESETTVQQHDATDNDLNNKAETSTATKTEEALITSVSTPKQQSGKEKESNHVWVSNISNETHASDLKALFSKHGKVLAAKVVSRANSSQWYGYITLQSGEDVDRCITSLHKTQLHGKTIYVEKEALDRIRTSPKRSKAKSATERASSHSQKLHQQTSKSSSHSSQTKEKKPTTSSSVSEQQLKKHTDAEQVKISLNTEKRQDPSNVAIGKQQTTTVNKNDINSRKRSIEQTDEGDTATSKILVDKNQRQQVERKKLATDGAQQPKHHSSRTLSTTSSSNSHHKPRTPTIPTEKSAQVGKVQTNANMKTDRGTIRTAHKDGEKSRSVEAHRNSEKSVVAPDHHKSASNVPVTSANTAKDEQQRSRSHDRRERNDVKSKNTPITAPDLLQTYSSAHIPTTGADKSRHRHSSASQHLHSQQQTTAISHHRHEGANNQKVPGSHGVSHQRKSEKDKHGRSPSSSADNERRVQNELRLRHFQHQELQRKQLLQQQQEEEKIKEQQRRLAEERERMRKEYLDLEREREEMARMKLEMEKEKEQRELERQRQVQELEQKARQIKQQQIQQQKQQQQLQEKQRLQQQKEAKVREENYEQRRTNSNKRPNNSSSSRQQPLQVSTSSHSGSGHVSKSSGGPARNPSSISSSSTSIRDRSADASDYYPQAKRHAYSSSSGSSNTNNDQRLSSHHDQVFRDRVVYREPPSPVTTRTSQRYIDEHPTQQLSSSASSQRYSDPYSRSSMYDGSVHRVSSPPLQTAQQTSQTIIRGPPDSRDSRVLNRNVNIEHQHHNERDYIHQNSVSHSIGGQRSPAPSTTSIRREPLEHWSDRSKPPAREPSYLVDDSHKFIQNQYVPSSSSPQGAWATPSRQQNPEMNVKNAISVDSYSWPPNAGVHQQHLISAQQSLPHHHQQINSDRTRINQRIPNIISSVPTQRSQPVYQQPAGPMHPPPNTYALPLSSQSYPQQTLILQPSSNRQDLRYEQHYVVPQGIPRRY</sequence>
<comment type="caution">
    <text evidence="6">The sequence shown here is derived from an EMBL/GenBank/DDBJ whole genome shotgun (WGS) entry which is preliminary data.</text>
</comment>
<feature type="compositionally biased region" description="Basic and acidic residues" evidence="4">
    <location>
        <begin position="669"/>
        <end position="689"/>
    </location>
</feature>
<dbReference type="Proteomes" id="UP000682733">
    <property type="component" value="Unassembled WGS sequence"/>
</dbReference>
<comment type="subcellular location">
    <subcellularLocation>
        <location evidence="1">Nucleus</location>
    </subcellularLocation>
</comment>
<reference evidence="6" key="1">
    <citation type="submission" date="2021-02" db="EMBL/GenBank/DDBJ databases">
        <authorList>
            <person name="Nowell W R."/>
        </authorList>
    </citation>
    <scope>NUCLEOTIDE SEQUENCE</scope>
</reference>
<dbReference type="InterPro" id="IPR012677">
    <property type="entry name" value="Nucleotide-bd_a/b_plait_sf"/>
</dbReference>
<feature type="compositionally biased region" description="Polar residues" evidence="4">
    <location>
        <begin position="658"/>
        <end position="668"/>
    </location>
</feature>
<keyword evidence="2" id="KW-0539">Nucleus</keyword>
<proteinExistence type="predicted"/>
<protein>
    <recommendedName>
        <fullName evidence="5">RRM domain-containing protein</fullName>
    </recommendedName>
</protein>
<evidence type="ECO:0000256" key="2">
    <source>
        <dbReference type="ARBA" id="ARBA00023242"/>
    </source>
</evidence>
<dbReference type="GO" id="GO:0043565">
    <property type="term" value="F:sequence-specific DNA binding"/>
    <property type="evidence" value="ECO:0007669"/>
    <property type="project" value="TreeGrafter"/>
</dbReference>
<feature type="compositionally biased region" description="Low complexity" evidence="4">
    <location>
        <begin position="583"/>
        <end position="592"/>
    </location>
</feature>
<dbReference type="EMBL" id="CAJNOK010003738">
    <property type="protein sequence ID" value="CAF0912472.1"/>
    <property type="molecule type" value="Genomic_DNA"/>
</dbReference>
<evidence type="ECO:0000313" key="7">
    <source>
        <dbReference type="EMBL" id="CAF3691339.1"/>
    </source>
</evidence>
<feature type="region of interest" description="Disordered" evidence="4">
    <location>
        <begin position="1106"/>
        <end position="1141"/>
    </location>
</feature>
<evidence type="ECO:0000256" key="3">
    <source>
        <dbReference type="PROSITE-ProRule" id="PRU00176"/>
    </source>
</evidence>
<name>A0A8S2D9B7_9BILA</name>
<dbReference type="PANTHER" id="PTHR15683">
    <property type="entry name" value="SCAFFOLD ATTACHMENT FACTOR B-RELATED"/>
    <property type="match status" value="1"/>
</dbReference>
<organism evidence="6 8">
    <name type="scientific">Didymodactylos carnosus</name>
    <dbReference type="NCBI Taxonomy" id="1234261"/>
    <lineage>
        <taxon>Eukaryota</taxon>
        <taxon>Metazoa</taxon>
        <taxon>Spiralia</taxon>
        <taxon>Gnathifera</taxon>
        <taxon>Rotifera</taxon>
        <taxon>Eurotatoria</taxon>
        <taxon>Bdelloidea</taxon>
        <taxon>Philodinida</taxon>
        <taxon>Philodinidae</taxon>
        <taxon>Didymodactylos</taxon>
    </lineage>
</organism>
<feature type="compositionally biased region" description="Polar residues" evidence="4">
    <location>
        <begin position="1106"/>
        <end position="1122"/>
    </location>
</feature>
<feature type="compositionally biased region" description="Basic and acidic residues" evidence="4">
    <location>
        <begin position="494"/>
        <end position="503"/>
    </location>
</feature>
<dbReference type="GO" id="GO:0003723">
    <property type="term" value="F:RNA binding"/>
    <property type="evidence" value="ECO:0007669"/>
    <property type="project" value="UniProtKB-UniRule"/>
</dbReference>
<feature type="compositionally biased region" description="Low complexity" evidence="4">
    <location>
        <begin position="869"/>
        <end position="884"/>
    </location>
</feature>
<feature type="compositionally biased region" description="Polar residues" evidence="4">
    <location>
        <begin position="1059"/>
        <end position="1071"/>
    </location>
</feature>
<feature type="domain" description="RRM" evidence="5">
    <location>
        <begin position="363"/>
        <end position="439"/>
    </location>
</feature>
<dbReference type="CDD" id="cd12417">
    <property type="entry name" value="RRM_SAFB_like"/>
    <property type="match status" value="1"/>
</dbReference>
<feature type="compositionally biased region" description="Polar residues" evidence="4">
    <location>
        <begin position="601"/>
        <end position="619"/>
    </location>
</feature>
<dbReference type="Gene3D" id="3.30.70.330">
    <property type="match status" value="1"/>
</dbReference>
<dbReference type="GO" id="GO:0050684">
    <property type="term" value="P:regulation of mRNA processing"/>
    <property type="evidence" value="ECO:0007669"/>
    <property type="project" value="TreeGrafter"/>
</dbReference>
<accession>A0A8S2D9B7</accession>
<dbReference type="PANTHER" id="PTHR15683:SF8">
    <property type="entry name" value="SCAFFOLD ATTACHMENT FACTOR B, ISOFORM B"/>
    <property type="match status" value="1"/>
</dbReference>
<dbReference type="PROSITE" id="PS50102">
    <property type="entry name" value="RRM"/>
    <property type="match status" value="1"/>
</dbReference>
<feature type="region of interest" description="Disordered" evidence="4">
    <location>
        <begin position="439"/>
        <end position="779"/>
    </location>
</feature>
<feature type="compositionally biased region" description="Basic and acidic residues" evidence="4">
    <location>
        <begin position="555"/>
        <end position="570"/>
    </location>
</feature>
<feature type="compositionally biased region" description="Low complexity" evidence="4">
    <location>
        <begin position="722"/>
        <end position="735"/>
    </location>
</feature>
<dbReference type="SUPFAM" id="SSF54928">
    <property type="entry name" value="RNA-binding domain, RBD"/>
    <property type="match status" value="1"/>
</dbReference>
<feature type="compositionally biased region" description="Low complexity" evidence="4">
    <location>
        <begin position="1031"/>
        <end position="1044"/>
    </location>
</feature>
<feature type="compositionally biased region" description="Basic and acidic residues" evidence="4">
    <location>
        <begin position="841"/>
        <end position="866"/>
    </location>
</feature>
<evidence type="ECO:0000313" key="8">
    <source>
        <dbReference type="Proteomes" id="UP000677228"/>
    </source>
</evidence>
<feature type="compositionally biased region" description="Polar residues" evidence="4">
    <location>
        <begin position="190"/>
        <end position="202"/>
    </location>
</feature>
<evidence type="ECO:0000313" key="6">
    <source>
        <dbReference type="EMBL" id="CAF0912472.1"/>
    </source>
</evidence>
<feature type="compositionally biased region" description="Low complexity" evidence="4">
    <location>
        <begin position="460"/>
        <end position="477"/>
    </location>
</feature>
<dbReference type="SMART" id="SM00360">
    <property type="entry name" value="RRM"/>
    <property type="match status" value="1"/>
</dbReference>
<dbReference type="EMBL" id="CAJOBA010003739">
    <property type="protein sequence ID" value="CAF3691339.1"/>
    <property type="molecule type" value="Genomic_DNA"/>
</dbReference>
<dbReference type="InterPro" id="IPR051738">
    <property type="entry name" value="SAF_Modulators"/>
</dbReference>
<feature type="compositionally biased region" description="Basic and acidic residues" evidence="4">
    <location>
        <begin position="203"/>
        <end position="215"/>
    </location>
</feature>
<dbReference type="Pfam" id="PF00076">
    <property type="entry name" value="RRM_1"/>
    <property type="match status" value="1"/>
</dbReference>
<dbReference type="GO" id="GO:0006357">
    <property type="term" value="P:regulation of transcription by RNA polymerase II"/>
    <property type="evidence" value="ECO:0007669"/>
    <property type="project" value="TreeGrafter"/>
</dbReference>
<dbReference type="GO" id="GO:0005634">
    <property type="term" value="C:nucleus"/>
    <property type="evidence" value="ECO:0007669"/>
    <property type="project" value="UniProtKB-SubCell"/>
</dbReference>
<dbReference type="Proteomes" id="UP000677228">
    <property type="component" value="Unassembled WGS sequence"/>
</dbReference>
<feature type="compositionally biased region" description="Basic and acidic residues" evidence="4">
    <location>
        <begin position="620"/>
        <end position="656"/>
    </location>
</feature>
<feature type="compositionally biased region" description="Basic and acidic residues" evidence="4">
    <location>
        <begin position="1123"/>
        <end position="1139"/>
    </location>
</feature>
<evidence type="ECO:0000256" key="4">
    <source>
        <dbReference type="SAM" id="MobiDB-lite"/>
    </source>
</evidence>
<feature type="region of interest" description="Disordered" evidence="4">
    <location>
        <begin position="190"/>
        <end position="363"/>
    </location>
</feature>
<dbReference type="InterPro" id="IPR000504">
    <property type="entry name" value="RRM_dom"/>
</dbReference>
<keyword evidence="3" id="KW-0694">RNA-binding</keyword>
<feature type="region of interest" description="Disordered" evidence="4">
    <location>
        <begin position="841"/>
        <end position="1082"/>
    </location>
</feature>
<evidence type="ECO:0000256" key="1">
    <source>
        <dbReference type="ARBA" id="ARBA00004123"/>
    </source>
</evidence>
<gene>
    <name evidence="6" type="ORF">OVA965_LOCUS10195</name>
    <name evidence="7" type="ORF">TMI583_LOCUS10191</name>
</gene>
<feature type="compositionally biased region" description="Polar residues" evidence="4">
    <location>
        <begin position="523"/>
        <end position="533"/>
    </location>
</feature>
<feature type="compositionally biased region" description="Low complexity" evidence="4">
    <location>
        <begin position="910"/>
        <end position="957"/>
    </location>
</feature>
<feature type="compositionally biased region" description="Basic and acidic residues" evidence="4">
    <location>
        <begin position="992"/>
        <end position="1006"/>
    </location>
</feature>
<evidence type="ECO:0000259" key="5">
    <source>
        <dbReference type="PROSITE" id="PS50102"/>
    </source>
</evidence>
<feature type="compositionally biased region" description="Low complexity" evidence="4">
    <location>
        <begin position="277"/>
        <end position="297"/>
    </location>
</feature>
<feature type="compositionally biased region" description="Basic and acidic residues" evidence="4">
    <location>
        <begin position="885"/>
        <end position="906"/>
    </location>
</feature>
<dbReference type="InterPro" id="IPR035979">
    <property type="entry name" value="RBD_domain_sf"/>
</dbReference>
<feature type="compositionally biased region" description="Polar residues" evidence="4">
    <location>
        <begin position="238"/>
        <end position="251"/>
    </location>
</feature>